<dbReference type="GO" id="GO:0005886">
    <property type="term" value="C:plasma membrane"/>
    <property type="evidence" value="ECO:0007669"/>
    <property type="project" value="TreeGrafter"/>
</dbReference>
<evidence type="ECO:0000259" key="2">
    <source>
        <dbReference type="Pfam" id="PF01431"/>
    </source>
</evidence>
<accession>A0A1I7TRE2</accession>
<dbReference type="PROSITE" id="PS51885">
    <property type="entry name" value="NEPRILYSIN"/>
    <property type="match status" value="2"/>
</dbReference>
<feature type="domain" description="Peptidase M13 C-terminal" evidence="2">
    <location>
        <begin position="292"/>
        <end position="463"/>
    </location>
</feature>
<keyword evidence="3" id="KW-1185">Reference proteome</keyword>
<reference evidence="4" key="1">
    <citation type="submission" date="2016-11" db="UniProtKB">
        <authorList>
            <consortium name="WormBaseParasite"/>
        </authorList>
    </citation>
    <scope>IDENTIFICATION</scope>
</reference>
<dbReference type="SUPFAM" id="SSF55486">
    <property type="entry name" value="Metalloproteases ('zincins'), catalytic domain"/>
    <property type="match status" value="2"/>
</dbReference>
<dbReference type="InterPro" id="IPR000718">
    <property type="entry name" value="Peptidase_M13"/>
</dbReference>
<evidence type="ECO:0000256" key="1">
    <source>
        <dbReference type="SAM" id="SignalP"/>
    </source>
</evidence>
<dbReference type="InterPro" id="IPR018497">
    <property type="entry name" value="Peptidase_M13_C"/>
</dbReference>
<sequence length="919" mass="105504">MKFLLLVSFFQYHYAFDPSFDFVEDALAKYVNHSVDPCDNFYRHACSFNSPPSLVGSAYQNLLSYLNETQINEYYNKIDFLPEFHEIAAKLRSEEKLDSVGYLFNSVIRTVCNNEEGSTPDLCEIAKKNYQALKNGQSWSISYVSKRFNDRLNYVITSLKGIMVILSVNARQGVIDTNDMFRKIVQLAVDRIKDTPWAKNQHVVKLIEKATKGLWLHDDYIIDAINYTNFLFDISKLFKECKETFKSLENSDIYCFFTQTPLDDFHLNQETFFTFDNAFNYHPTVYVGFPNFHHTQYGTEMASKLGYTGFTVGHEIGHSFIGSYENKDGILPYFSHEAIECIQNQHNRTCNEYREDSCEVTNQSLDDNGADIFGLQFAHELLVEYYGNSIDNTIERLNVTNRQLFFYSFAFQFCSKNPSFAPLDGVHSAKNVRINVAAQHPSFNEAFKCSPDSRMMRSVTEQCHFYGNDAPETRKFINSENVHLKNDEEPFLFFNILAIVVCDGLPEPFDFIEEALSKYRNHSIDPCDNFYRHACSFDSPSGLVENTFKDLTEYIKNKQKNEFWNNLDVIKEFPTVEKSAEKNPDLLAFIENAFQTCQAKNGVPPSDFKEQKAKINMKNCMFISAAKDRVSEREDKSAEFMNKYNKTVTSLAELAGRIGAHLDVDVRRGIENTRDMVEVMMRNAENMIKDTPWVQNHHLVKRIEQITAQLNIHDNYGDDFKLITNALFGAEKIYLECKMNLFYIADKELVCYIVAATSKELPKLGLVGTGVGHEIGHTFFGGDPILPFFSKEVEKCVQTQFNSTCAVYKEKSCATTEDFLEENGADIFGIQLAYQLLEKYYGDRLHGKPSRVYMRRDGTYDGHSANNIRTNIIVQHPAFGKAFNCSPKSRMMMSATKECAIYGENAPDTKKRHIIGEKN</sequence>
<evidence type="ECO:0000313" key="3">
    <source>
        <dbReference type="Proteomes" id="UP000095282"/>
    </source>
</evidence>
<protein>
    <submittedName>
        <fullName evidence="4">Peptidase_M13 domain-containing protein</fullName>
    </submittedName>
</protein>
<dbReference type="eggNOG" id="KOG3624">
    <property type="taxonomic scope" value="Eukaryota"/>
</dbReference>
<dbReference type="PANTHER" id="PTHR11733:SF208">
    <property type="entry name" value="PEPTIDASE M13 C-TERMINAL DOMAIN-CONTAINING PROTEIN"/>
    <property type="match status" value="1"/>
</dbReference>
<dbReference type="AlphaFoldDB" id="A0A1I7TRE2"/>
<dbReference type="GO" id="GO:0016485">
    <property type="term" value="P:protein processing"/>
    <property type="evidence" value="ECO:0007669"/>
    <property type="project" value="TreeGrafter"/>
</dbReference>
<dbReference type="Pfam" id="PF01431">
    <property type="entry name" value="Peptidase_M13"/>
    <property type="match status" value="1"/>
</dbReference>
<dbReference type="WBParaSite" id="Csp11.Scaffold629.g11015.t1">
    <property type="protein sequence ID" value="Csp11.Scaffold629.g11015.t1"/>
    <property type="gene ID" value="Csp11.Scaffold629.g11015"/>
</dbReference>
<feature type="chain" id="PRO_5012814154" evidence="1">
    <location>
        <begin position="16"/>
        <end position="919"/>
    </location>
</feature>
<evidence type="ECO:0000313" key="4">
    <source>
        <dbReference type="WBParaSite" id="Csp11.Scaffold629.g11015.t1"/>
    </source>
</evidence>
<dbReference type="Gene3D" id="3.40.390.10">
    <property type="entry name" value="Collagenase (Catalytic Domain)"/>
    <property type="match status" value="2"/>
</dbReference>
<keyword evidence="1" id="KW-0732">Signal</keyword>
<dbReference type="PANTHER" id="PTHR11733">
    <property type="entry name" value="ZINC METALLOPROTEASE FAMILY M13 NEPRILYSIN-RELATED"/>
    <property type="match status" value="1"/>
</dbReference>
<proteinExistence type="predicted"/>
<name>A0A1I7TRE2_9PELO</name>
<organism evidence="3 4">
    <name type="scientific">Caenorhabditis tropicalis</name>
    <dbReference type="NCBI Taxonomy" id="1561998"/>
    <lineage>
        <taxon>Eukaryota</taxon>
        <taxon>Metazoa</taxon>
        <taxon>Ecdysozoa</taxon>
        <taxon>Nematoda</taxon>
        <taxon>Chromadorea</taxon>
        <taxon>Rhabditida</taxon>
        <taxon>Rhabditina</taxon>
        <taxon>Rhabditomorpha</taxon>
        <taxon>Rhabditoidea</taxon>
        <taxon>Rhabditidae</taxon>
        <taxon>Peloderinae</taxon>
        <taxon>Caenorhabditis</taxon>
    </lineage>
</organism>
<dbReference type="Proteomes" id="UP000095282">
    <property type="component" value="Unplaced"/>
</dbReference>
<dbReference type="InterPro" id="IPR024079">
    <property type="entry name" value="MetalloPept_cat_dom_sf"/>
</dbReference>
<dbReference type="STRING" id="1561998.A0A1I7TRE2"/>
<feature type="signal peptide" evidence="1">
    <location>
        <begin position="1"/>
        <end position="15"/>
    </location>
</feature>
<dbReference type="GO" id="GO:0004222">
    <property type="term" value="F:metalloendopeptidase activity"/>
    <property type="evidence" value="ECO:0007669"/>
    <property type="project" value="InterPro"/>
</dbReference>